<dbReference type="AlphaFoldDB" id="A0A9E7TL57"/>
<proteinExistence type="predicted"/>
<sequence>MNSRPITILIMAGIILIALTLPASADRAIPTDTKVFFEKDGQPYNGTVSFTVTCYGYIVDDTDPNYKNYWGDNYQRREPGTYEQTEVFSYSATVDHYGDSIYEPFYLNYRVTDHCTLCGETEGHKFVIENAGESPIPDCKMKEFMTYRDRDTDTCRIQTKHSDACFEEEAKLKREGEILRNSYIEVFDEDKTYSGYTKTFVNDNGTTMILTEEYFACDENISKIDLKCRELYETVACEDYCNPDGQPIDRDCNLYYTIPTDDNGNIIETDKGQDCGIAETITEKGAATQNVRNETAKNRTLSQNSRTDTDDSLFTAIMRFFGLIK</sequence>
<evidence type="ECO:0000313" key="2">
    <source>
        <dbReference type="Proteomes" id="UP001060368"/>
    </source>
</evidence>
<dbReference type="Proteomes" id="UP001060368">
    <property type="component" value="Chromosome"/>
</dbReference>
<dbReference type="RefSeq" id="WP_257742117.1">
    <property type="nucleotide sequence ID" value="NZ_CP096115.1"/>
</dbReference>
<accession>A0A9E7TL57</accession>
<keyword evidence="2" id="KW-1185">Reference proteome</keyword>
<protein>
    <submittedName>
        <fullName evidence="1">Uncharacterized protein</fullName>
    </submittedName>
</protein>
<dbReference type="EMBL" id="CP096115">
    <property type="protein sequence ID" value="UUX91966.1"/>
    <property type="molecule type" value="Genomic_DNA"/>
</dbReference>
<name>A0A9E7TL57_9EURY</name>
<dbReference type="GeneID" id="74308325"/>
<organism evidence="1 2">
    <name type="scientific">Methanoplanus endosymbiosus</name>
    <dbReference type="NCBI Taxonomy" id="33865"/>
    <lineage>
        <taxon>Archaea</taxon>
        <taxon>Methanobacteriati</taxon>
        <taxon>Methanobacteriota</taxon>
        <taxon>Stenosarchaea group</taxon>
        <taxon>Methanomicrobia</taxon>
        <taxon>Methanomicrobiales</taxon>
        <taxon>Methanomicrobiaceae</taxon>
        <taxon>Methanoplanus</taxon>
    </lineage>
</organism>
<reference evidence="1" key="1">
    <citation type="submission" date="2022-04" db="EMBL/GenBank/DDBJ databases">
        <title>Complete genome of Methanoplanus endosymbiosus DSM 3599.</title>
        <authorList>
            <person name="Chen S.-C."/>
            <person name="You Y.-T."/>
            <person name="Zhou Y.-Z."/>
            <person name="Lai M.-C."/>
        </authorList>
    </citation>
    <scope>NUCLEOTIDE SEQUENCE</scope>
    <source>
        <strain evidence="1">DSM 3599</strain>
    </source>
</reference>
<dbReference type="KEGG" id="mend:L6E24_11450"/>
<gene>
    <name evidence="1" type="ORF">L6E24_11450</name>
</gene>
<evidence type="ECO:0000313" key="1">
    <source>
        <dbReference type="EMBL" id="UUX91966.1"/>
    </source>
</evidence>